<accession>A0A7G9SNG9</accession>
<reference evidence="1 2" key="1">
    <citation type="submission" date="2020-08" db="EMBL/GenBank/DDBJ databases">
        <title>Genome sequence of Thermomonas carbonis KCTC 42013T.</title>
        <authorList>
            <person name="Hyun D.-W."/>
            <person name="Bae J.-W."/>
        </authorList>
    </citation>
    <scope>NUCLEOTIDE SEQUENCE [LARGE SCALE GENOMIC DNA]</scope>
    <source>
        <strain evidence="1 2">KCTC 42013</strain>
    </source>
</reference>
<keyword evidence="2" id="KW-1185">Reference proteome</keyword>
<dbReference type="KEGG" id="tcn:H9L16_12015"/>
<dbReference type="AlphaFoldDB" id="A0A7G9SNG9"/>
<sequence length="117" mass="13134">MSELLGLAYRKHYGHYKTKHESASKRWNAKFRIGLRNTPAEISASKGEKTNSKAIYESPCALASLDQGKRFLALLLKRRICDVMSFFSIHLVLPEQDLTPELSRAAARLGVMVNATI</sequence>
<proteinExistence type="predicted"/>
<evidence type="ECO:0000313" key="2">
    <source>
        <dbReference type="Proteomes" id="UP000515804"/>
    </source>
</evidence>
<dbReference type="Proteomes" id="UP000515804">
    <property type="component" value="Chromosome"/>
</dbReference>
<evidence type="ECO:0000313" key="1">
    <source>
        <dbReference type="EMBL" id="QNN69394.1"/>
    </source>
</evidence>
<protein>
    <submittedName>
        <fullName evidence="1">Uncharacterized protein</fullName>
    </submittedName>
</protein>
<dbReference type="EMBL" id="CP060719">
    <property type="protein sequence ID" value="QNN69394.1"/>
    <property type="molecule type" value="Genomic_DNA"/>
</dbReference>
<dbReference type="RefSeq" id="WP_187551915.1">
    <property type="nucleotide sequence ID" value="NZ_CP060719.1"/>
</dbReference>
<gene>
    <name evidence="1" type="ORF">H9L16_12015</name>
</gene>
<name>A0A7G9SNG9_9GAMM</name>
<organism evidence="1 2">
    <name type="scientific">Thermomonas carbonis</name>
    <dbReference type="NCBI Taxonomy" id="1463158"/>
    <lineage>
        <taxon>Bacteria</taxon>
        <taxon>Pseudomonadati</taxon>
        <taxon>Pseudomonadota</taxon>
        <taxon>Gammaproteobacteria</taxon>
        <taxon>Lysobacterales</taxon>
        <taxon>Lysobacteraceae</taxon>
        <taxon>Thermomonas</taxon>
    </lineage>
</organism>